<evidence type="ECO:0000259" key="2">
    <source>
        <dbReference type="Pfam" id="PF00857"/>
    </source>
</evidence>
<dbReference type="RefSeq" id="WP_191790778.1">
    <property type="nucleotide sequence ID" value="NZ_JACSQE010000008.1"/>
</dbReference>
<evidence type="ECO:0000256" key="1">
    <source>
        <dbReference type="ARBA" id="ARBA00022801"/>
    </source>
</evidence>
<dbReference type="Pfam" id="PF00857">
    <property type="entry name" value="Isochorismatase"/>
    <property type="match status" value="1"/>
</dbReference>
<keyword evidence="4" id="KW-1185">Reference proteome</keyword>
<keyword evidence="1" id="KW-0378">Hydrolase</keyword>
<reference evidence="3 4" key="1">
    <citation type="submission" date="2020-08" db="EMBL/GenBank/DDBJ databases">
        <title>A Genomic Blueprint of the Chicken Gut Microbiome.</title>
        <authorList>
            <person name="Gilroy R."/>
            <person name="Ravi A."/>
            <person name="Getino M."/>
            <person name="Pursley I."/>
            <person name="Horton D.L."/>
            <person name="Alikhan N.-F."/>
            <person name="Baker D."/>
            <person name="Gharbi K."/>
            <person name="Hall N."/>
            <person name="Watson M."/>
            <person name="Adriaenssens E.M."/>
            <person name="Foster-Nyarko E."/>
            <person name="Jarju S."/>
            <person name="Secka A."/>
            <person name="Antonio M."/>
            <person name="Oren A."/>
            <person name="Chaudhuri R."/>
            <person name="La Ragione R.M."/>
            <person name="Hildebrand F."/>
            <person name="Pallen M.J."/>
        </authorList>
    </citation>
    <scope>NUCLEOTIDE SEQUENCE [LARGE SCALE GENOMIC DNA]</scope>
    <source>
        <strain evidence="3 4">Sa2CUA8</strain>
    </source>
</reference>
<dbReference type="SUPFAM" id="SSF52499">
    <property type="entry name" value="Isochorismatase-like hydrolases"/>
    <property type="match status" value="1"/>
</dbReference>
<organism evidence="3 4">
    <name type="scientific">Oerskovia gallyi</name>
    <dbReference type="NCBI Taxonomy" id="2762226"/>
    <lineage>
        <taxon>Bacteria</taxon>
        <taxon>Bacillati</taxon>
        <taxon>Actinomycetota</taxon>
        <taxon>Actinomycetes</taxon>
        <taxon>Micrococcales</taxon>
        <taxon>Cellulomonadaceae</taxon>
        <taxon>Oerskovia</taxon>
    </lineage>
</organism>
<evidence type="ECO:0000313" key="4">
    <source>
        <dbReference type="Proteomes" id="UP000633601"/>
    </source>
</evidence>
<comment type="caution">
    <text evidence="3">The sequence shown here is derived from an EMBL/GenBank/DDBJ whole genome shotgun (WGS) entry which is preliminary data.</text>
</comment>
<feature type="domain" description="Isochorismatase-like" evidence="2">
    <location>
        <begin position="37"/>
        <end position="210"/>
    </location>
</feature>
<dbReference type="Gene3D" id="3.40.50.850">
    <property type="entry name" value="Isochorismatase-like"/>
    <property type="match status" value="1"/>
</dbReference>
<gene>
    <name evidence="3" type="ORF">H9640_11080</name>
</gene>
<dbReference type="PANTHER" id="PTHR43540:SF3">
    <property type="entry name" value="ENTEROBACTIN SYNTHASE COMPONENT B"/>
    <property type="match status" value="1"/>
</dbReference>
<dbReference type="PANTHER" id="PTHR43540">
    <property type="entry name" value="PEROXYUREIDOACRYLATE/UREIDOACRYLATE AMIDOHYDROLASE-RELATED"/>
    <property type="match status" value="1"/>
</dbReference>
<proteinExistence type="predicted"/>
<dbReference type="InterPro" id="IPR050272">
    <property type="entry name" value="Isochorismatase-like_hydrls"/>
</dbReference>
<name>A0ABR8V2U8_9CELL</name>
<dbReference type="EMBL" id="JACSQE010000008">
    <property type="protein sequence ID" value="MBD7999097.1"/>
    <property type="molecule type" value="Genomic_DNA"/>
</dbReference>
<dbReference type="Proteomes" id="UP000633601">
    <property type="component" value="Unassembled WGS sequence"/>
</dbReference>
<sequence>MTTNTHWDAAQAIRYATPRPEEYPEPIVRWRASAARSVLLVHDMQRYFLDRFDVTQQPAKGLVENIERALATARRVGVPVVYTAQPGSMTTEERGLLRDFWGPGMTVSPEHRRVIDRLAPQPEDLVLDKWRYSAFARSSLDEHIRGMRRDQLVICGIYAHVGVLATALDAYTRDIETFVLADAVADFDRTQHLNALDYTARTSARVIPTATALDEWERTDEN</sequence>
<dbReference type="InterPro" id="IPR036380">
    <property type="entry name" value="Isochorismatase-like_sf"/>
</dbReference>
<dbReference type="InterPro" id="IPR000868">
    <property type="entry name" value="Isochorismatase-like_dom"/>
</dbReference>
<protein>
    <submittedName>
        <fullName evidence="3">Isochorismatase family protein</fullName>
    </submittedName>
</protein>
<dbReference type="InterPro" id="IPR016291">
    <property type="entry name" value="Isochorismatase"/>
</dbReference>
<accession>A0ABR8V2U8</accession>
<evidence type="ECO:0000313" key="3">
    <source>
        <dbReference type="EMBL" id="MBD7999097.1"/>
    </source>
</evidence>
<dbReference type="PRINTS" id="PR01398">
    <property type="entry name" value="ISCHRISMTASE"/>
</dbReference>